<feature type="non-terminal residue" evidence="1">
    <location>
        <position position="1"/>
    </location>
</feature>
<dbReference type="AlphaFoldDB" id="A0A2H0UK40"/>
<reference evidence="2" key="1">
    <citation type="submission" date="2017-09" db="EMBL/GenBank/DDBJ databases">
        <title>Depth-based differentiation of microbial function through sediment-hosted aquifers and enrichment of novel symbionts in the deep terrestrial subsurface.</title>
        <authorList>
            <person name="Probst A.J."/>
            <person name="Ladd B."/>
            <person name="Jarett J.K."/>
            <person name="Geller-Mcgrath D.E."/>
            <person name="Sieber C.M.K."/>
            <person name="Emerson J.B."/>
            <person name="Anantharaman K."/>
            <person name="Thomas B.C."/>
            <person name="Malmstrom R."/>
            <person name="Stieglmeier M."/>
            <person name="Klingl A."/>
            <person name="Woyke T."/>
            <person name="Ryan C.M."/>
            <person name="Banfield J.F."/>
        </authorList>
    </citation>
    <scope>NUCLEOTIDE SEQUENCE [LARGE SCALE GENOMIC DNA]</scope>
</reference>
<organism evidence="1 2">
    <name type="scientific">Candidatus Harrisonbacteria bacterium CG10_big_fil_rev_8_21_14_0_10_49_15</name>
    <dbReference type="NCBI Taxonomy" id="1974587"/>
    <lineage>
        <taxon>Bacteria</taxon>
        <taxon>Candidatus Harrisoniibacteriota</taxon>
    </lineage>
</organism>
<evidence type="ECO:0000313" key="2">
    <source>
        <dbReference type="Proteomes" id="UP000229526"/>
    </source>
</evidence>
<name>A0A2H0UK40_9BACT</name>
<evidence type="ECO:0000313" key="1">
    <source>
        <dbReference type="EMBL" id="PIR86778.1"/>
    </source>
</evidence>
<accession>A0A2H0UK40</accession>
<comment type="caution">
    <text evidence="1">The sequence shown here is derived from an EMBL/GenBank/DDBJ whole genome shotgun (WGS) entry which is preliminary data.</text>
</comment>
<dbReference type="EMBL" id="PFBD01000026">
    <property type="protein sequence ID" value="PIR86778.1"/>
    <property type="molecule type" value="Genomic_DNA"/>
</dbReference>
<sequence length="473" mass="48678">TLDVTGTGRFTQPILVGTPTADGHATTKSYVDSAFIDAAGDTATGPILFPDGSAAAPAVSFSADTNTGIYRLGDDNVGLTTGGTRRIYVNSGGLYLDSGHLNIISGGVIKNGDGTAANPTYTFTSDTNTGIYRIGADNLGITAGGDLILGVENLDSTDFRVTLTEGASGNVNRGLWLENTGGGAQASVLRFYRPSGSPAANDSIGAISFTGKDGATNDQDYANILAQVVDPTSTSEEGKLTLRVTTGGSTTNMVTIVGTGVGIGTTDIENWATYKAIEMPNSSIMFRDGGIDTHYSSNAYYDGAWKYKTTDEATRYAQETTGEHAFFVAPSGTIDTAITWTRAMEIDNTGNVGIGTTAPAGSLHVSSAGGSSNPQLKLTQTSNTDWNRLVMDANGNIFTLSVGAPGSSIPNVFNIHSSTSGSNVLSVASTGRVGIGQPSPSYTLDVTGTGRFTQPVLVGTPTADGHATTKSYV</sequence>
<gene>
    <name evidence="1" type="ORF">COU11_03905</name>
</gene>
<protein>
    <submittedName>
        <fullName evidence="1">Uncharacterized protein</fullName>
    </submittedName>
</protein>
<feature type="non-terminal residue" evidence="1">
    <location>
        <position position="473"/>
    </location>
</feature>
<proteinExistence type="predicted"/>
<dbReference type="Proteomes" id="UP000229526">
    <property type="component" value="Unassembled WGS sequence"/>
</dbReference>